<feature type="domain" description="Glycosyl transferase family 51" evidence="13">
    <location>
        <begin position="51"/>
        <end position="210"/>
    </location>
</feature>
<keyword evidence="4" id="KW-0121">Carboxypeptidase</keyword>
<organism evidence="15 16">
    <name type="scientific">Shewanella algae</name>
    <dbReference type="NCBI Taxonomy" id="38313"/>
    <lineage>
        <taxon>Bacteria</taxon>
        <taxon>Pseudomonadati</taxon>
        <taxon>Pseudomonadota</taxon>
        <taxon>Gammaproteobacteria</taxon>
        <taxon>Alteromonadales</taxon>
        <taxon>Shewanellaceae</taxon>
        <taxon>Shewanella</taxon>
    </lineage>
</organism>
<dbReference type="GO" id="GO:0030288">
    <property type="term" value="C:outer membrane-bounded periplasmic space"/>
    <property type="evidence" value="ECO:0007669"/>
    <property type="project" value="TreeGrafter"/>
</dbReference>
<dbReference type="InterPro" id="IPR001460">
    <property type="entry name" value="PCN-bd_Tpept"/>
</dbReference>
<comment type="similarity">
    <text evidence="2">In the C-terminal section; belongs to the transpeptidase family.</text>
</comment>
<dbReference type="Gene3D" id="3.40.710.10">
    <property type="entry name" value="DD-peptidase/beta-lactamase superfamily"/>
    <property type="match status" value="1"/>
</dbReference>
<keyword evidence="5" id="KW-0645">Protease</keyword>
<dbReference type="Proteomes" id="UP000254069">
    <property type="component" value="Unassembled WGS sequence"/>
</dbReference>
<dbReference type="InterPro" id="IPR036950">
    <property type="entry name" value="PBP_transglycosylase"/>
</dbReference>
<dbReference type="Pfam" id="PF00912">
    <property type="entry name" value="Transgly"/>
    <property type="match status" value="1"/>
</dbReference>
<dbReference type="InterPro" id="IPR012338">
    <property type="entry name" value="Beta-lactam/transpept-like"/>
</dbReference>
<name>A0A379ZZ25_9GAMM</name>
<dbReference type="Pfam" id="PF06832">
    <property type="entry name" value="BiPBP_C"/>
    <property type="match status" value="1"/>
</dbReference>
<evidence type="ECO:0000256" key="5">
    <source>
        <dbReference type="ARBA" id="ARBA00022670"/>
    </source>
</evidence>
<evidence type="ECO:0000256" key="8">
    <source>
        <dbReference type="ARBA" id="ARBA00022801"/>
    </source>
</evidence>
<dbReference type="GO" id="GO:0008955">
    <property type="term" value="F:peptidoglycan glycosyltransferase activity"/>
    <property type="evidence" value="ECO:0007669"/>
    <property type="project" value="UniProtKB-EC"/>
</dbReference>
<sequence length="761" mass="83445">MKRRYLCLLALAALLLGLRLWPAQPFSKLAPSSRMVLAADGSLLRLTLASDGQYRLWQPLEGVSNNMVQAILLKEDRYFYFHPGINPAATARAIVATYLKDNRQGASTLTMQLARRVYNINSRQVAGKLQQMLAALWLELRYSKHDILEAYLNLAPMGGNIEGVGAASRIYFHKDAGELSLSEALSLAVMPQSPARRARFGADFQDARDRLALLWQQSYRDDPRNNGLLTLTAIGHDRTELPFLAPHFSRRLLRDNSDTQIHSTLDVSLQTLLERRLGLYIESQRHLGVKNAAAILVDSRDQSIKAWIGSADFFDTDIQGQVDGVTARRSPGSTLKPFLFGLGIDQGLIHPLSILKDAPTAFGSFQPENFDHRFTGPISAHDALVKSRNLPAVWLAGQVNQPNLYGFLRQAGIQGLRGESHYGLSLALGGGELTMAELARLYLMLASQGHDYPLRDQQSQPISPQGKSLLSPAAAFMVRDILKDNPRADGLPGSNWTVAWKTGTSWGYRDAWSAGITGPYVLVVWVGNFDATPNPAFVGVRTAGPLFFALSDALQGALPGTADMANTPPDTVKKVAFCAASGELPNPWCPKLVDGWYIPGVSPIKVSNLHRPVWLDNKTGAAVCPPYDSAIHHQEVFAFWPSDLAALFEQAGLPRRRPPELPAACSQRVAVSYTAPLIRSPLKGVTYSLRQSVANEHIALKADAASDSQILYWFAGNSLLGQSLPGQTLEWRPPRAGRFQLSVSDDKGRSASRLLRVDMLP</sequence>
<dbReference type="SUPFAM" id="SSF56601">
    <property type="entry name" value="beta-lactamase/transpeptidase-like"/>
    <property type="match status" value="1"/>
</dbReference>
<evidence type="ECO:0000256" key="6">
    <source>
        <dbReference type="ARBA" id="ARBA00022676"/>
    </source>
</evidence>
<dbReference type="Pfam" id="PF00905">
    <property type="entry name" value="Transpeptidase"/>
    <property type="match status" value="1"/>
</dbReference>
<evidence type="ECO:0000256" key="7">
    <source>
        <dbReference type="ARBA" id="ARBA00022679"/>
    </source>
</evidence>
<dbReference type="InterPro" id="IPR009647">
    <property type="entry name" value="PBP_C"/>
</dbReference>
<evidence type="ECO:0000259" key="14">
    <source>
        <dbReference type="Pfam" id="PF06832"/>
    </source>
</evidence>
<dbReference type="RefSeq" id="WP_115389670.1">
    <property type="nucleotide sequence ID" value="NZ_JADZHC010000082.1"/>
</dbReference>
<keyword evidence="8" id="KW-0378">Hydrolase</keyword>
<evidence type="ECO:0000256" key="11">
    <source>
        <dbReference type="ARBA" id="ARBA00049902"/>
    </source>
</evidence>
<evidence type="ECO:0000256" key="10">
    <source>
        <dbReference type="ARBA" id="ARBA00044770"/>
    </source>
</evidence>
<dbReference type="EC" id="2.4.99.28" evidence="10"/>
<comment type="pathway">
    <text evidence="1">Cell wall biogenesis; peptidoglycan biosynthesis.</text>
</comment>
<dbReference type="AlphaFoldDB" id="A0A379ZZ25"/>
<dbReference type="PANTHER" id="PTHR32282:SF15">
    <property type="entry name" value="PENICILLIN-BINDING PROTEIN 1C"/>
    <property type="match status" value="1"/>
</dbReference>
<protein>
    <recommendedName>
        <fullName evidence="10">peptidoglycan glycosyltransferase</fullName>
        <ecNumber evidence="10">2.4.99.28</ecNumber>
    </recommendedName>
</protein>
<evidence type="ECO:0000259" key="13">
    <source>
        <dbReference type="Pfam" id="PF00912"/>
    </source>
</evidence>
<dbReference type="GO" id="GO:0008658">
    <property type="term" value="F:penicillin binding"/>
    <property type="evidence" value="ECO:0007669"/>
    <property type="project" value="InterPro"/>
</dbReference>
<evidence type="ECO:0000256" key="3">
    <source>
        <dbReference type="ARBA" id="ARBA00007739"/>
    </source>
</evidence>
<reference evidence="15 16" key="1">
    <citation type="submission" date="2018-06" db="EMBL/GenBank/DDBJ databases">
        <authorList>
            <consortium name="Pathogen Informatics"/>
            <person name="Doyle S."/>
        </authorList>
    </citation>
    <scope>NUCLEOTIDE SEQUENCE [LARGE SCALE GENOMIC DNA]</scope>
    <source>
        <strain evidence="15 16">NCTC10738</strain>
    </source>
</reference>
<dbReference type="InterPro" id="IPR011815">
    <property type="entry name" value="PBP_1c"/>
</dbReference>
<keyword evidence="16" id="KW-1185">Reference proteome</keyword>
<dbReference type="UniPathway" id="UPA00219"/>
<evidence type="ECO:0000259" key="12">
    <source>
        <dbReference type="Pfam" id="PF00905"/>
    </source>
</evidence>
<keyword evidence="7" id="KW-0808">Transferase</keyword>
<comment type="catalytic activity">
    <reaction evidence="11">
        <text>[GlcNAc-(1-&gt;4)-Mur2Ac(oyl-L-Ala-gamma-D-Glu-L-Lys-D-Ala-D-Ala)](n)-di-trans,octa-cis-undecaprenyl diphosphate + beta-D-GlcNAc-(1-&gt;4)-Mur2Ac(oyl-L-Ala-gamma-D-Glu-L-Lys-D-Ala-D-Ala)-di-trans,octa-cis-undecaprenyl diphosphate = [GlcNAc-(1-&gt;4)-Mur2Ac(oyl-L-Ala-gamma-D-Glu-L-Lys-D-Ala-D-Ala)](n+1)-di-trans,octa-cis-undecaprenyl diphosphate + di-trans,octa-cis-undecaprenyl diphosphate + H(+)</text>
        <dbReference type="Rhea" id="RHEA:23708"/>
        <dbReference type="Rhea" id="RHEA-COMP:9602"/>
        <dbReference type="Rhea" id="RHEA-COMP:9603"/>
        <dbReference type="ChEBI" id="CHEBI:15378"/>
        <dbReference type="ChEBI" id="CHEBI:58405"/>
        <dbReference type="ChEBI" id="CHEBI:60033"/>
        <dbReference type="ChEBI" id="CHEBI:78435"/>
        <dbReference type="EC" id="2.4.99.28"/>
    </reaction>
</comment>
<gene>
    <name evidence="15" type="primary">pbpD_2</name>
    <name evidence="15" type="ORF">NCTC10738_02128</name>
</gene>
<feature type="domain" description="Penicillin-binding protein transpeptidase" evidence="12">
    <location>
        <begin position="293"/>
        <end position="538"/>
    </location>
</feature>
<dbReference type="GO" id="GO:0006508">
    <property type="term" value="P:proteolysis"/>
    <property type="evidence" value="ECO:0007669"/>
    <property type="project" value="UniProtKB-KW"/>
</dbReference>
<dbReference type="InterPro" id="IPR001264">
    <property type="entry name" value="Glyco_trans_51"/>
</dbReference>
<comment type="similarity">
    <text evidence="3">In the N-terminal section; belongs to the glycosyltransferase 51 family.</text>
</comment>
<dbReference type="GO" id="GO:0004180">
    <property type="term" value="F:carboxypeptidase activity"/>
    <property type="evidence" value="ECO:0007669"/>
    <property type="project" value="UniProtKB-KW"/>
</dbReference>
<keyword evidence="9" id="KW-0511">Multifunctional enzyme</keyword>
<keyword evidence="6" id="KW-0328">Glycosyltransferase</keyword>
<evidence type="ECO:0000256" key="2">
    <source>
        <dbReference type="ARBA" id="ARBA00007090"/>
    </source>
</evidence>
<dbReference type="InterPro" id="IPR050396">
    <property type="entry name" value="Glycosyltr_51/Transpeptidase"/>
</dbReference>
<proteinExistence type="inferred from homology"/>
<dbReference type="SUPFAM" id="SSF53955">
    <property type="entry name" value="Lysozyme-like"/>
    <property type="match status" value="1"/>
</dbReference>
<dbReference type="NCBIfam" id="TIGR02073">
    <property type="entry name" value="PBP_1c"/>
    <property type="match status" value="1"/>
</dbReference>
<evidence type="ECO:0000313" key="16">
    <source>
        <dbReference type="Proteomes" id="UP000254069"/>
    </source>
</evidence>
<dbReference type="GO" id="GO:0009252">
    <property type="term" value="P:peptidoglycan biosynthetic process"/>
    <property type="evidence" value="ECO:0007669"/>
    <property type="project" value="UniProtKB-UniPathway"/>
</dbReference>
<evidence type="ECO:0000256" key="9">
    <source>
        <dbReference type="ARBA" id="ARBA00023268"/>
    </source>
</evidence>
<evidence type="ECO:0000256" key="4">
    <source>
        <dbReference type="ARBA" id="ARBA00022645"/>
    </source>
</evidence>
<dbReference type="Gene3D" id="1.10.3810.10">
    <property type="entry name" value="Biosynthetic peptidoglycan transglycosylase-like"/>
    <property type="match status" value="1"/>
</dbReference>
<dbReference type="PANTHER" id="PTHR32282">
    <property type="entry name" value="BINDING PROTEIN TRANSPEPTIDASE, PUTATIVE-RELATED"/>
    <property type="match status" value="1"/>
</dbReference>
<evidence type="ECO:0000313" key="15">
    <source>
        <dbReference type="EMBL" id="SUI70164.1"/>
    </source>
</evidence>
<evidence type="ECO:0000256" key="1">
    <source>
        <dbReference type="ARBA" id="ARBA00004752"/>
    </source>
</evidence>
<dbReference type="InterPro" id="IPR023346">
    <property type="entry name" value="Lysozyme-like_dom_sf"/>
</dbReference>
<accession>A0A379ZZ25</accession>
<feature type="domain" description="Penicillin-binding C-terminal" evidence="14">
    <location>
        <begin position="672"/>
        <end position="752"/>
    </location>
</feature>
<dbReference type="EMBL" id="UGYO01000001">
    <property type="protein sequence ID" value="SUI70164.1"/>
    <property type="molecule type" value="Genomic_DNA"/>
</dbReference>